<dbReference type="InterPro" id="IPR008333">
    <property type="entry name" value="Cbr1-like_FAD-bd_dom"/>
</dbReference>
<comment type="cofactor">
    <cofactor evidence="2">
        <name>FAD</name>
        <dbReference type="ChEBI" id="CHEBI:57692"/>
    </cofactor>
</comment>
<dbReference type="FunFam" id="1.10.490.10:FF:000003">
    <property type="entry name" value="Flavohemoprotein"/>
    <property type="match status" value="1"/>
</dbReference>
<evidence type="ECO:0000256" key="16">
    <source>
        <dbReference type="ARBA" id="ARBA00023004"/>
    </source>
</evidence>
<keyword evidence="13" id="KW-0274">FAD</keyword>
<dbReference type="Gene3D" id="1.10.490.10">
    <property type="entry name" value="Globins"/>
    <property type="match status" value="1"/>
</dbReference>
<evidence type="ECO:0000256" key="24">
    <source>
        <dbReference type="RuleBase" id="RU000356"/>
    </source>
</evidence>
<dbReference type="FunFam" id="3.40.50.80:FF:000010">
    <property type="entry name" value="Flavohemoprotein"/>
    <property type="match status" value="1"/>
</dbReference>
<dbReference type="PANTHER" id="PTHR43396">
    <property type="entry name" value="FLAVOHEMOPROTEIN"/>
    <property type="match status" value="1"/>
</dbReference>
<dbReference type="GO" id="GO:0071500">
    <property type="term" value="P:cellular response to nitrosative stress"/>
    <property type="evidence" value="ECO:0007669"/>
    <property type="project" value="TreeGrafter"/>
</dbReference>
<accession>A0A2S9GU21</accession>
<dbReference type="GO" id="GO:0071949">
    <property type="term" value="F:FAD binding"/>
    <property type="evidence" value="ECO:0007669"/>
    <property type="project" value="TreeGrafter"/>
</dbReference>
<dbReference type="InterPro" id="IPR017938">
    <property type="entry name" value="Riboflavin_synthase-like_b-brl"/>
</dbReference>
<evidence type="ECO:0000256" key="8">
    <source>
        <dbReference type="ARBA" id="ARBA00022575"/>
    </source>
</evidence>
<reference evidence="27 28" key="1">
    <citation type="submission" date="2018-02" db="EMBL/GenBank/DDBJ databases">
        <title>Solimicrobium silvestre gen. nov., sp. nov., isolated from alpine forest soil.</title>
        <authorList>
            <person name="Margesin R."/>
            <person name="Albuquerque L."/>
            <person name="Zhang D.-C."/>
            <person name="Froufe H.J.C."/>
            <person name="Severino R."/>
            <person name="Roxo I."/>
            <person name="Egas C."/>
            <person name="Da Costa M.S."/>
        </authorList>
    </citation>
    <scope>NUCLEOTIDE SEQUENCE [LARGE SCALE GENOMIC DNA]</scope>
    <source>
        <strain evidence="27 28">S20-91</strain>
    </source>
</reference>
<dbReference type="PANTHER" id="PTHR43396:SF3">
    <property type="entry name" value="FLAVOHEMOPROTEIN"/>
    <property type="match status" value="1"/>
</dbReference>
<dbReference type="OrthoDB" id="9801223at2"/>
<evidence type="ECO:0000256" key="22">
    <source>
        <dbReference type="ARBA" id="ARBA00048649"/>
    </source>
</evidence>
<dbReference type="EC" id="1.14.12.17" evidence="5"/>
<evidence type="ECO:0000256" key="10">
    <source>
        <dbReference type="ARBA" id="ARBA00022621"/>
    </source>
</evidence>
<proteinExistence type="inferred from homology"/>
<gene>
    <name evidence="27" type="ORF">S2091_4099</name>
</gene>
<dbReference type="Gene3D" id="3.40.50.80">
    <property type="entry name" value="Nucleotide-binding domain of ferredoxin-NADP reductase (FNR) module"/>
    <property type="match status" value="1"/>
</dbReference>
<dbReference type="InterPro" id="IPR001709">
    <property type="entry name" value="Flavoprot_Pyr_Nucl_cyt_Rdtase"/>
</dbReference>
<comment type="caution">
    <text evidence="27">The sequence shown here is derived from an EMBL/GenBank/DDBJ whole genome shotgun (WGS) entry which is preliminary data.</text>
</comment>
<comment type="cofactor">
    <cofactor evidence="1">
        <name>heme b</name>
        <dbReference type="ChEBI" id="CHEBI:60344"/>
    </cofactor>
</comment>
<feature type="domain" description="FAD-binding FR-type" evidence="26">
    <location>
        <begin position="149"/>
        <end position="262"/>
    </location>
</feature>
<dbReference type="GO" id="GO:0009636">
    <property type="term" value="P:response to toxic substance"/>
    <property type="evidence" value="ECO:0007669"/>
    <property type="project" value="UniProtKB-KW"/>
</dbReference>
<dbReference type="GO" id="GO:0008941">
    <property type="term" value="F:nitric oxide dioxygenase NAD(P)H activity"/>
    <property type="evidence" value="ECO:0007669"/>
    <property type="project" value="UniProtKB-EC"/>
</dbReference>
<evidence type="ECO:0000256" key="14">
    <source>
        <dbReference type="ARBA" id="ARBA00022857"/>
    </source>
</evidence>
<dbReference type="CDD" id="cd08922">
    <property type="entry name" value="FHb-globin"/>
    <property type="match status" value="1"/>
</dbReference>
<evidence type="ECO:0000259" key="25">
    <source>
        <dbReference type="PROSITE" id="PS01033"/>
    </source>
</evidence>
<dbReference type="Pfam" id="PF00175">
    <property type="entry name" value="NAD_binding_1"/>
    <property type="match status" value="1"/>
</dbReference>
<evidence type="ECO:0000256" key="3">
    <source>
        <dbReference type="ARBA" id="ARBA00006401"/>
    </source>
</evidence>
<evidence type="ECO:0000256" key="23">
    <source>
        <dbReference type="ARBA" id="ARBA00049433"/>
    </source>
</evidence>
<keyword evidence="7 24" id="KW-0813">Transport</keyword>
<dbReference type="GO" id="GO:0005344">
    <property type="term" value="F:oxygen carrier activity"/>
    <property type="evidence" value="ECO:0007669"/>
    <property type="project" value="UniProtKB-KW"/>
</dbReference>
<evidence type="ECO:0000256" key="18">
    <source>
        <dbReference type="ARBA" id="ARBA00025094"/>
    </source>
</evidence>
<evidence type="ECO:0000256" key="9">
    <source>
        <dbReference type="ARBA" id="ARBA00022617"/>
    </source>
</evidence>
<keyword evidence="17" id="KW-0520">NAD</keyword>
<evidence type="ECO:0000256" key="17">
    <source>
        <dbReference type="ARBA" id="ARBA00023027"/>
    </source>
</evidence>
<evidence type="ECO:0000256" key="11">
    <source>
        <dbReference type="ARBA" id="ARBA00022630"/>
    </source>
</evidence>
<evidence type="ECO:0000256" key="4">
    <source>
        <dbReference type="ARBA" id="ARBA00008414"/>
    </source>
</evidence>
<evidence type="ECO:0000256" key="12">
    <source>
        <dbReference type="ARBA" id="ARBA00022723"/>
    </source>
</evidence>
<organism evidence="27 28">
    <name type="scientific">Solimicrobium silvestre</name>
    <dbReference type="NCBI Taxonomy" id="2099400"/>
    <lineage>
        <taxon>Bacteria</taxon>
        <taxon>Pseudomonadati</taxon>
        <taxon>Pseudomonadota</taxon>
        <taxon>Betaproteobacteria</taxon>
        <taxon>Burkholderiales</taxon>
        <taxon>Oxalobacteraceae</taxon>
        <taxon>Solimicrobium</taxon>
    </lineage>
</organism>
<dbReference type="PROSITE" id="PS51384">
    <property type="entry name" value="FAD_FR"/>
    <property type="match status" value="1"/>
</dbReference>
<dbReference type="InterPro" id="IPR012292">
    <property type="entry name" value="Globin/Proto"/>
</dbReference>
<evidence type="ECO:0000259" key="26">
    <source>
        <dbReference type="PROSITE" id="PS51384"/>
    </source>
</evidence>
<dbReference type="AlphaFoldDB" id="A0A2S9GU21"/>
<comment type="function">
    <text evidence="18">Is involved in NO detoxification in an aerobic process, termed nitric oxide dioxygenase (NOD) reaction that utilizes O(2) and NAD(P)H to convert NO to nitrate, which protects the bacterium from various noxious nitrogen compounds. Therefore, plays a central role in the inducible response to nitrosative stress.</text>
</comment>
<evidence type="ECO:0000256" key="13">
    <source>
        <dbReference type="ARBA" id="ARBA00022827"/>
    </source>
</evidence>
<name>A0A2S9GU21_9BURK</name>
<comment type="similarity">
    <text evidence="3">In the C-terminal section; belongs to the flavoprotein pyridine nucleotide cytochrome reductase family.</text>
</comment>
<sequence>MLSIETRAVLDASVPVLREHGVAITTSFYASMFAAHPELKNIFNMGNQKSGAQQQSLASALFAYAANYDNQAALLPVVSRIVQKHVSVGIRADHYPIVGKYLLGGIAHVLGAAATPALLAAWGDAYGDLAGLFISEEQAQYRSKSIEPGQCRQVTVNKKVIESEQVTSFYLVATDGNPLPAFLPGQYISVAMQVADGGKQLRQLRQYSLSDAADKPYWRISVKREVAQAELDAGMVSGLIHDQIQVGDTLWVGMPCGDFVLHHESELASNRAPLILISAGVGITPVMSMLHSSLAKQQRQVRFFHATRSGKYHALRSELHALAQHNKQLDIHICYEHPETSDVIGRDYISAGKLDLNAVNADLLPTNGHYYLCGPSPFMQQQRRALIARGIPEAQIRHEVFGPELIGHLA</sequence>
<dbReference type="GO" id="GO:0046872">
    <property type="term" value="F:metal ion binding"/>
    <property type="evidence" value="ECO:0007669"/>
    <property type="project" value="UniProtKB-KW"/>
</dbReference>
<evidence type="ECO:0000313" key="28">
    <source>
        <dbReference type="Proteomes" id="UP000237839"/>
    </source>
</evidence>
<evidence type="ECO:0000256" key="6">
    <source>
        <dbReference type="ARBA" id="ARBA00014637"/>
    </source>
</evidence>
<dbReference type="SUPFAM" id="SSF63380">
    <property type="entry name" value="Riboflavin synthase domain-like"/>
    <property type="match status" value="1"/>
</dbReference>
<keyword evidence="11" id="KW-0285">Flavoprotein</keyword>
<comment type="catalytic activity">
    <reaction evidence="22">
        <text>2 nitric oxide + NADH + 2 O2 = 2 nitrate + NAD(+) + H(+)</text>
        <dbReference type="Rhea" id="RHEA:19469"/>
        <dbReference type="ChEBI" id="CHEBI:15378"/>
        <dbReference type="ChEBI" id="CHEBI:15379"/>
        <dbReference type="ChEBI" id="CHEBI:16480"/>
        <dbReference type="ChEBI" id="CHEBI:17632"/>
        <dbReference type="ChEBI" id="CHEBI:57540"/>
        <dbReference type="ChEBI" id="CHEBI:57945"/>
        <dbReference type="EC" id="1.14.12.17"/>
    </reaction>
</comment>
<dbReference type="InterPro" id="IPR009050">
    <property type="entry name" value="Globin-like_sf"/>
</dbReference>
<dbReference type="PRINTS" id="PR00371">
    <property type="entry name" value="FPNCR"/>
</dbReference>
<dbReference type="EMBL" id="PUGF01000027">
    <property type="protein sequence ID" value="PRC91204.1"/>
    <property type="molecule type" value="Genomic_DNA"/>
</dbReference>
<dbReference type="GO" id="GO:0019825">
    <property type="term" value="F:oxygen binding"/>
    <property type="evidence" value="ECO:0007669"/>
    <property type="project" value="InterPro"/>
</dbReference>
<keyword evidence="28" id="KW-1185">Reference proteome</keyword>
<evidence type="ECO:0000256" key="21">
    <source>
        <dbReference type="ARBA" id="ARBA00033187"/>
    </source>
</evidence>
<evidence type="ECO:0000256" key="2">
    <source>
        <dbReference type="ARBA" id="ARBA00001974"/>
    </source>
</evidence>
<comment type="catalytic activity">
    <reaction evidence="23">
        <text>2 nitric oxide + NADPH + 2 O2 = 2 nitrate + NADP(+) + H(+)</text>
        <dbReference type="Rhea" id="RHEA:19465"/>
        <dbReference type="ChEBI" id="CHEBI:15378"/>
        <dbReference type="ChEBI" id="CHEBI:15379"/>
        <dbReference type="ChEBI" id="CHEBI:16480"/>
        <dbReference type="ChEBI" id="CHEBI:17632"/>
        <dbReference type="ChEBI" id="CHEBI:57783"/>
        <dbReference type="ChEBI" id="CHEBI:58349"/>
        <dbReference type="EC" id="1.14.12.17"/>
    </reaction>
</comment>
<dbReference type="InterPro" id="IPR017927">
    <property type="entry name" value="FAD-bd_FR_type"/>
</dbReference>
<keyword evidence="9 24" id="KW-0349">Heme</keyword>
<keyword evidence="15" id="KW-0560">Oxidoreductase</keyword>
<dbReference type="SUPFAM" id="SSF52343">
    <property type="entry name" value="Ferredoxin reductase-like, C-terminal NADP-linked domain"/>
    <property type="match status" value="1"/>
</dbReference>
<dbReference type="FunFam" id="2.40.30.10:FF:000034">
    <property type="entry name" value="Flavohemoprotein"/>
    <property type="match status" value="1"/>
</dbReference>
<evidence type="ECO:0000256" key="15">
    <source>
        <dbReference type="ARBA" id="ARBA00023002"/>
    </source>
</evidence>
<keyword evidence="10 24" id="KW-0561">Oxygen transport</keyword>
<dbReference type="GO" id="GO:0046210">
    <property type="term" value="P:nitric oxide catabolic process"/>
    <property type="evidence" value="ECO:0007669"/>
    <property type="project" value="TreeGrafter"/>
</dbReference>
<dbReference type="GO" id="GO:0020037">
    <property type="term" value="F:heme binding"/>
    <property type="evidence" value="ECO:0007669"/>
    <property type="project" value="InterPro"/>
</dbReference>
<evidence type="ECO:0000256" key="20">
    <source>
        <dbReference type="ARBA" id="ARBA00030929"/>
    </source>
</evidence>
<dbReference type="InterPro" id="IPR039261">
    <property type="entry name" value="FNR_nucleotide-bd"/>
</dbReference>
<keyword evidence="8" id="KW-0216">Detoxification</keyword>
<dbReference type="RefSeq" id="WP_105533834.1">
    <property type="nucleotide sequence ID" value="NZ_PUGF01000027.1"/>
</dbReference>
<keyword evidence="14" id="KW-0521">NADP</keyword>
<comment type="similarity">
    <text evidence="4">Belongs to the globin family. Two-domain flavohemoproteins subfamily.</text>
</comment>
<dbReference type="PROSITE" id="PS01033">
    <property type="entry name" value="GLOBIN"/>
    <property type="match status" value="1"/>
</dbReference>
<dbReference type="InterPro" id="IPR000971">
    <property type="entry name" value="Globin"/>
</dbReference>
<evidence type="ECO:0000256" key="19">
    <source>
        <dbReference type="ARBA" id="ARBA00030024"/>
    </source>
</evidence>
<keyword evidence="12" id="KW-0479">Metal-binding</keyword>
<dbReference type="Pfam" id="PF00970">
    <property type="entry name" value="FAD_binding_6"/>
    <property type="match status" value="1"/>
</dbReference>
<dbReference type="InterPro" id="IPR001433">
    <property type="entry name" value="OxRdtase_FAD/NAD-bd"/>
</dbReference>
<feature type="domain" description="Globin" evidence="25">
    <location>
        <begin position="1"/>
        <end position="138"/>
    </location>
</feature>
<evidence type="ECO:0000256" key="7">
    <source>
        <dbReference type="ARBA" id="ARBA00022448"/>
    </source>
</evidence>
<evidence type="ECO:0000313" key="27">
    <source>
        <dbReference type="EMBL" id="PRC91204.1"/>
    </source>
</evidence>
<dbReference type="Proteomes" id="UP000237839">
    <property type="component" value="Unassembled WGS sequence"/>
</dbReference>
<evidence type="ECO:0000256" key="1">
    <source>
        <dbReference type="ARBA" id="ARBA00001970"/>
    </source>
</evidence>
<protein>
    <recommendedName>
        <fullName evidence="6">Flavohemoprotein</fullName>
        <ecNumber evidence="5">1.14.12.17</ecNumber>
    </recommendedName>
    <alternativeName>
        <fullName evidence="20">Flavohemoglobin</fullName>
    </alternativeName>
    <alternativeName>
        <fullName evidence="19">Hemoglobin-like protein</fullName>
    </alternativeName>
    <alternativeName>
        <fullName evidence="21">Nitric oxide dioxygenase</fullName>
    </alternativeName>
</protein>
<dbReference type="NCBIfam" id="NF009805">
    <property type="entry name" value="PRK13289.1"/>
    <property type="match status" value="1"/>
</dbReference>
<dbReference type="Pfam" id="PF00042">
    <property type="entry name" value="Globin"/>
    <property type="match status" value="1"/>
</dbReference>
<dbReference type="SUPFAM" id="SSF46458">
    <property type="entry name" value="Globin-like"/>
    <property type="match status" value="1"/>
</dbReference>
<dbReference type="Gene3D" id="2.40.30.10">
    <property type="entry name" value="Translation factors"/>
    <property type="match status" value="1"/>
</dbReference>
<evidence type="ECO:0000256" key="5">
    <source>
        <dbReference type="ARBA" id="ARBA00012229"/>
    </source>
</evidence>
<dbReference type="CDD" id="cd06184">
    <property type="entry name" value="flavohem_like_fad_nad_binding"/>
    <property type="match status" value="1"/>
</dbReference>
<keyword evidence="16" id="KW-0408">Iron</keyword>